<reference evidence="2 3" key="1">
    <citation type="submission" date="2023-08" db="EMBL/GenBank/DDBJ databases">
        <authorList>
            <person name="Palmer J.M."/>
        </authorList>
    </citation>
    <scope>NUCLEOTIDE SEQUENCE [LARGE SCALE GENOMIC DNA]</scope>
    <source>
        <strain evidence="2 3">TWF481</strain>
    </source>
</reference>
<evidence type="ECO:0008006" key="4">
    <source>
        <dbReference type="Google" id="ProtNLM"/>
    </source>
</evidence>
<evidence type="ECO:0000313" key="3">
    <source>
        <dbReference type="Proteomes" id="UP001370758"/>
    </source>
</evidence>
<comment type="caution">
    <text evidence="2">The sequence shown here is derived from an EMBL/GenBank/DDBJ whole genome shotgun (WGS) entry which is preliminary data.</text>
</comment>
<keyword evidence="1" id="KW-0732">Signal</keyword>
<keyword evidence="3" id="KW-1185">Reference proteome</keyword>
<dbReference type="AlphaFoldDB" id="A0AAV9WEV1"/>
<feature type="signal peptide" evidence="1">
    <location>
        <begin position="1"/>
        <end position="18"/>
    </location>
</feature>
<proteinExistence type="predicted"/>
<evidence type="ECO:0000256" key="1">
    <source>
        <dbReference type="SAM" id="SignalP"/>
    </source>
</evidence>
<protein>
    <recommendedName>
        <fullName evidence="4">RxLR effector protein</fullName>
    </recommendedName>
</protein>
<dbReference type="Proteomes" id="UP001370758">
    <property type="component" value="Unassembled WGS sequence"/>
</dbReference>
<evidence type="ECO:0000313" key="2">
    <source>
        <dbReference type="EMBL" id="KAK6507046.1"/>
    </source>
</evidence>
<accession>A0AAV9WEV1</accession>
<organism evidence="2 3">
    <name type="scientific">Arthrobotrys musiformis</name>
    <dbReference type="NCBI Taxonomy" id="47236"/>
    <lineage>
        <taxon>Eukaryota</taxon>
        <taxon>Fungi</taxon>
        <taxon>Dikarya</taxon>
        <taxon>Ascomycota</taxon>
        <taxon>Pezizomycotina</taxon>
        <taxon>Orbiliomycetes</taxon>
        <taxon>Orbiliales</taxon>
        <taxon>Orbiliaceae</taxon>
        <taxon>Arthrobotrys</taxon>
    </lineage>
</organism>
<name>A0AAV9WEV1_9PEZI</name>
<sequence length="93" mass="9620">MQLSYIFGLLVAVSSVAALPTTTSAAAESSSPSPVPKAALLGTTDSRGNLLRIFRLAAVKKDKNQLANDRLAVAPAVKADDTAAKEDEAKADH</sequence>
<gene>
    <name evidence="2" type="ORF">TWF481_005498</name>
</gene>
<feature type="chain" id="PRO_5043732072" description="RxLR effector protein" evidence="1">
    <location>
        <begin position="19"/>
        <end position="93"/>
    </location>
</feature>
<dbReference type="EMBL" id="JAVHJL010000003">
    <property type="protein sequence ID" value="KAK6507046.1"/>
    <property type="molecule type" value="Genomic_DNA"/>
</dbReference>